<feature type="compositionally biased region" description="Low complexity" evidence="4">
    <location>
        <begin position="442"/>
        <end position="478"/>
    </location>
</feature>
<feature type="region of interest" description="Disordered" evidence="4">
    <location>
        <begin position="339"/>
        <end position="368"/>
    </location>
</feature>
<proteinExistence type="predicted"/>
<sequence length="1209" mass="126025">MSGTAAATRHSFERFMRRTRVLCTDALQHLLGEGAEPSTVDRVRVAAEDLEALLQQTVSDGRQGVWVVIGKSHLAGLIALFALALRRSLAAHVGNAEREAFWSLRAAIGMHLRPLLAACKGFAVEPDYLSSIAEALVRTQSIRCYALLLASLESQLGPPSSQPCPPHTAARALAVLDEALALLEVLSYHGYARLRDDDIKIYNFAAMNEEVVYTGLIEHWSRALLLLASRCDSAHDAAGGFFQRLLSVLQSPFLDFPAQFGSGGNYSLSYLLTSHLVGLAAALDGGTSYGMPAAGPGAAAAPLADTAGRRLRLASSDTADTRFAQRALMQWTKSLDGMWSHLQQQQQQQQQQQPPGVPRSARTPLRELGPRCIAPLQRRLAEIEQLSDERRDYEEWREHYRKAGTVRFIEEMLAGLAVPPFKVAATLDVSMRLASSATEALADANQQQQQQRSSSSEAAAAGASGVAAAAAATQQQRQQRPRVPPDQAGPFGVHALKCARVAGWDLGWEPEAEQPPRKLEQLQRWWDLTAQFVRAAAQPHPEWDKDGRWSRAGVWELLPLRTTVSGLAAASSRAATAASCPSADVAAALRVGYPQLQELLLRRPAAVKPKGLVLLLRISSVPSLRCHLYCGGNKGTGWCCCCELQSVDEEFVNPLHDTSADSWAQLLAFADPRVMASLLTTVAKQARRAALQLDAAVAATRALYAAAGIAGLNMFDPRNLPPFIARNSQILDSQHSLHRARSYASEVFGCVEVVVLGPDDGRVPFADCLRSDAAAAAAALGSVAARSRPQPGPRSGGGGGSRGGQEQEQDLEGSGGGSGGGGSSGGAAPGEGSSGPGAHGAAGGGAGADDIADGGGGGAYPAQRADGGVDLDSQHAALQRLMAALSQVVVRVLPDVTRLAASMASSWGRHPGSDRTSTTGLTGALSWVPLLAAASVATGDGAAPPDGPDRVGGSAAAVASASAAAEWDRFLWVEAGLPRLLACGLCLLELKADEKVRLDEPLKDAWIGALRALVHLAPQRLGKALVTHGSAAAAAAPAAAGASSGTASEEGGAAGGRGPEKAAGLSFLRLRKILGPDGAVPEPELLAALGRIRAAAITAAAATGVGGAVSFGAGEEEPLPSEMRQWVAAAALLVPPGEVRAVLPTCDYPDCVNLEGDSEAGLRLAGCGRCGGRVRYCSRGCQTAHWRAGHKAQCAGGAVSGVVRDGLAD</sequence>
<protein>
    <recommendedName>
        <fullName evidence="5">MYND-type domain-containing protein</fullName>
    </recommendedName>
</protein>
<feature type="compositionally biased region" description="Low complexity" evidence="4">
    <location>
        <begin position="1038"/>
        <end position="1051"/>
    </location>
</feature>
<name>A0A9W6F1C8_9CHLO</name>
<organism evidence="6 7">
    <name type="scientific">Pleodorina starrii</name>
    <dbReference type="NCBI Taxonomy" id="330485"/>
    <lineage>
        <taxon>Eukaryota</taxon>
        <taxon>Viridiplantae</taxon>
        <taxon>Chlorophyta</taxon>
        <taxon>core chlorophytes</taxon>
        <taxon>Chlorophyceae</taxon>
        <taxon>CS clade</taxon>
        <taxon>Chlamydomonadales</taxon>
        <taxon>Volvocaceae</taxon>
        <taxon>Pleodorina</taxon>
    </lineage>
</organism>
<dbReference type="GO" id="GO:0008270">
    <property type="term" value="F:zinc ion binding"/>
    <property type="evidence" value="ECO:0007669"/>
    <property type="project" value="UniProtKB-KW"/>
</dbReference>
<dbReference type="Gene3D" id="6.10.140.2220">
    <property type="match status" value="1"/>
</dbReference>
<feature type="region of interest" description="Disordered" evidence="4">
    <location>
        <begin position="442"/>
        <end position="489"/>
    </location>
</feature>
<dbReference type="Proteomes" id="UP001165080">
    <property type="component" value="Unassembled WGS sequence"/>
</dbReference>
<reference evidence="6 7" key="1">
    <citation type="journal article" date="2023" name="Commun. Biol.">
        <title>Reorganization of the ancestral sex-determining regions during the evolution of trioecy in Pleodorina starrii.</title>
        <authorList>
            <person name="Takahashi K."/>
            <person name="Suzuki S."/>
            <person name="Kawai-Toyooka H."/>
            <person name="Yamamoto K."/>
            <person name="Hamaji T."/>
            <person name="Ootsuki R."/>
            <person name="Yamaguchi H."/>
            <person name="Kawachi M."/>
            <person name="Higashiyama T."/>
            <person name="Nozaki H."/>
        </authorList>
    </citation>
    <scope>NUCLEOTIDE SEQUENCE [LARGE SCALE GENOMIC DNA]</scope>
    <source>
        <strain evidence="6 7">NIES-4479</strain>
    </source>
</reference>
<feature type="compositionally biased region" description="Low complexity" evidence="4">
    <location>
        <begin position="343"/>
        <end position="353"/>
    </location>
</feature>
<evidence type="ECO:0000259" key="5">
    <source>
        <dbReference type="Pfam" id="PF01753"/>
    </source>
</evidence>
<keyword evidence="1" id="KW-0479">Metal-binding</keyword>
<evidence type="ECO:0000313" key="6">
    <source>
        <dbReference type="EMBL" id="GLC52752.1"/>
    </source>
</evidence>
<keyword evidence="3" id="KW-0862">Zinc</keyword>
<comment type="caution">
    <text evidence="6">The sequence shown here is derived from an EMBL/GenBank/DDBJ whole genome shotgun (WGS) entry which is preliminary data.</text>
</comment>
<dbReference type="Pfam" id="PF01753">
    <property type="entry name" value="zf-MYND"/>
    <property type="match status" value="1"/>
</dbReference>
<dbReference type="InterPro" id="IPR002893">
    <property type="entry name" value="Znf_MYND"/>
</dbReference>
<evidence type="ECO:0000256" key="3">
    <source>
        <dbReference type="ARBA" id="ARBA00022833"/>
    </source>
</evidence>
<feature type="region of interest" description="Disordered" evidence="4">
    <location>
        <begin position="782"/>
        <end position="866"/>
    </location>
</feature>
<accession>A0A9W6F1C8</accession>
<evidence type="ECO:0000313" key="7">
    <source>
        <dbReference type="Proteomes" id="UP001165080"/>
    </source>
</evidence>
<dbReference type="AlphaFoldDB" id="A0A9W6F1C8"/>
<evidence type="ECO:0000256" key="4">
    <source>
        <dbReference type="SAM" id="MobiDB-lite"/>
    </source>
</evidence>
<feature type="domain" description="MYND-type" evidence="5">
    <location>
        <begin position="1162"/>
        <end position="1194"/>
    </location>
</feature>
<feature type="region of interest" description="Disordered" evidence="4">
    <location>
        <begin position="1038"/>
        <end position="1058"/>
    </location>
</feature>
<gene>
    <name evidence="6" type="primary">PLEST011240</name>
    <name evidence="6" type="ORF">PLESTB_000664200</name>
</gene>
<evidence type="ECO:0000256" key="2">
    <source>
        <dbReference type="ARBA" id="ARBA00022771"/>
    </source>
</evidence>
<dbReference type="EMBL" id="BRXU01000006">
    <property type="protein sequence ID" value="GLC52752.1"/>
    <property type="molecule type" value="Genomic_DNA"/>
</dbReference>
<keyword evidence="2" id="KW-0863">Zinc-finger</keyword>
<feature type="compositionally biased region" description="Gly residues" evidence="4">
    <location>
        <begin position="813"/>
        <end position="859"/>
    </location>
</feature>
<dbReference type="SUPFAM" id="SSF144232">
    <property type="entry name" value="HIT/MYND zinc finger-like"/>
    <property type="match status" value="1"/>
</dbReference>
<evidence type="ECO:0000256" key="1">
    <source>
        <dbReference type="ARBA" id="ARBA00022723"/>
    </source>
</evidence>
<feature type="compositionally biased region" description="Gly residues" evidence="4">
    <location>
        <begin position="794"/>
        <end position="803"/>
    </location>
</feature>
<keyword evidence="7" id="KW-1185">Reference proteome</keyword>